<feature type="compositionally biased region" description="Gly residues" evidence="1">
    <location>
        <begin position="87"/>
        <end position="110"/>
    </location>
</feature>
<proteinExistence type="predicted"/>
<feature type="compositionally biased region" description="Gly residues" evidence="1">
    <location>
        <begin position="1"/>
        <end position="34"/>
    </location>
</feature>
<sequence length="165" mass="16410">MAGGGNGGRGGVPGRREGSGGLGWGGMERGGAGTRDGEVKEGGEGLQRGARRGSSVLGSVWAEGRPWHGNGELRASRVRARPSIGARGRGGGTGEVGQLGQAGSGPGTAGGARRQRRQGRGTCSSGVVMALGRGAAGRQQGSEHGRARSSDAACAEKPGRGRERE</sequence>
<dbReference type="EMBL" id="CM029051">
    <property type="protein sequence ID" value="KAG2561854.1"/>
    <property type="molecule type" value="Genomic_DNA"/>
</dbReference>
<feature type="region of interest" description="Disordered" evidence="1">
    <location>
        <begin position="1"/>
        <end position="165"/>
    </location>
</feature>
<accession>A0A8T0PV01</accession>
<evidence type="ECO:0000256" key="1">
    <source>
        <dbReference type="SAM" id="MobiDB-lite"/>
    </source>
</evidence>
<comment type="caution">
    <text evidence="2">The sequence shown here is derived from an EMBL/GenBank/DDBJ whole genome shotgun (WGS) entry which is preliminary data.</text>
</comment>
<evidence type="ECO:0000313" key="3">
    <source>
        <dbReference type="Proteomes" id="UP000823388"/>
    </source>
</evidence>
<name>A0A8T0PV01_PANVG</name>
<protein>
    <submittedName>
        <fullName evidence="2">Uncharacterized protein</fullName>
    </submittedName>
</protein>
<organism evidence="2 3">
    <name type="scientific">Panicum virgatum</name>
    <name type="common">Blackwell switchgrass</name>
    <dbReference type="NCBI Taxonomy" id="38727"/>
    <lineage>
        <taxon>Eukaryota</taxon>
        <taxon>Viridiplantae</taxon>
        <taxon>Streptophyta</taxon>
        <taxon>Embryophyta</taxon>
        <taxon>Tracheophyta</taxon>
        <taxon>Spermatophyta</taxon>
        <taxon>Magnoliopsida</taxon>
        <taxon>Liliopsida</taxon>
        <taxon>Poales</taxon>
        <taxon>Poaceae</taxon>
        <taxon>PACMAD clade</taxon>
        <taxon>Panicoideae</taxon>
        <taxon>Panicodae</taxon>
        <taxon>Paniceae</taxon>
        <taxon>Panicinae</taxon>
        <taxon>Panicum</taxon>
        <taxon>Panicum sect. Hiantes</taxon>
    </lineage>
</organism>
<dbReference type="Proteomes" id="UP000823388">
    <property type="component" value="Chromosome 8K"/>
</dbReference>
<reference evidence="2" key="1">
    <citation type="submission" date="2020-05" db="EMBL/GenBank/DDBJ databases">
        <title>WGS assembly of Panicum virgatum.</title>
        <authorList>
            <person name="Lovell J.T."/>
            <person name="Jenkins J."/>
            <person name="Shu S."/>
            <person name="Juenger T.E."/>
            <person name="Schmutz J."/>
        </authorList>
    </citation>
    <scope>NUCLEOTIDE SEQUENCE</scope>
    <source>
        <strain evidence="2">AP13</strain>
    </source>
</reference>
<keyword evidence="3" id="KW-1185">Reference proteome</keyword>
<evidence type="ECO:0000313" key="2">
    <source>
        <dbReference type="EMBL" id="KAG2561854.1"/>
    </source>
</evidence>
<gene>
    <name evidence="2" type="ORF">PVAP13_8KG274302</name>
</gene>
<dbReference type="AlphaFoldDB" id="A0A8T0PV01"/>